<keyword evidence="1" id="KW-0472">Membrane</keyword>
<evidence type="ECO:0000313" key="2">
    <source>
        <dbReference type="EMBL" id="MDM5441002.1"/>
    </source>
</evidence>
<accession>A0ABT7RDI3</accession>
<dbReference type="EMBL" id="JAUCFG010000002">
    <property type="protein sequence ID" value="MDM5441002.1"/>
    <property type="molecule type" value="Genomic_DNA"/>
</dbReference>
<comment type="caution">
    <text evidence="2">The sequence shown here is derived from an EMBL/GenBank/DDBJ whole genome shotgun (WGS) entry which is preliminary data.</text>
</comment>
<name>A0ABT7RDI3_9BACI</name>
<proteinExistence type="predicted"/>
<keyword evidence="3" id="KW-1185">Reference proteome</keyword>
<evidence type="ECO:0000256" key="1">
    <source>
        <dbReference type="SAM" id="Phobius"/>
    </source>
</evidence>
<evidence type="ECO:0000313" key="3">
    <source>
        <dbReference type="Proteomes" id="UP001224139"/>
    </source>
</evidence>
<keyword evidence="1" id="KW-0812">Transmembrane</keyword>
<protein>
    <recommendedName>
        <fullName evidence="4">DUF418 domain-containing protein</fullName>
    </recommendedName>
</protein>
<feature type="transmembrane region" description="Helical" evidence="1">
    <location>
        <begin position="39"/>
        <end position="63"/>
    </location>
</feature>
<feature type="transmembrane region" description="Helical" evidence="1">
    <location>
        <begin position="15"/>
        <end position="33"/>
    </location>
</feature>
<dbReference type="RefSeq" id="WP_289360617.1">
    <property type="nucleotide sequence ID" value="NZ_JAUCFG010000002.1"/>
</dbReference>
<evidence type="ECO:0008006" key="4">
    <source>
        <dbReference type="Google" id="ProtNLM"/>
    </source>
</evidence>
<organism evidence="2 3">
    <name type="scientific">Bacillus hominis</name>
    <dbReference type="NCBI Taxonomy" id="2817478"/>
    <lineage>
        <taxon>Bacteria</taxon>
        <taxon>Bacillati</taxon>
        <taxon>Bacillota</taxon>
        <taxon>Bacilli</taxon>
        <taxon>Bacillales</taxon>
        <taxon>Bacillaceae</taxon>
        <taxon>Bacillus</taxon>
        <taxon>Bacillus cereus group</taxon>
    </lineage>
</organism>
<dbReference type="Proteomes" id="UP001224139">
    <property type="component" value="Unassembled WGS sequence"/>
</dbReference>
<keyword evidence="1" id="KW-1133">Transmembrane helix</keyword>
<reference evidence="2 3" key="1">
    <citation type="submission" date="2023-06" db="EMBL/GenBank/DDBJ databases">
        <title>Comparative genomics of Bacillaceae isolates and their secondary metabolite potential.</title>
        <authorList>
            <person name="Song L."/>
            <person name="Nielsen L.J."/>
            <person name="Mohite O."/>
            <person name="Xu X."/>
            <person name="Weber T."/>
            <person name="Kovacs A.T."/>
        </authorList>
    </citation>
    <scope>NUCLEOTIDE SEQUENCE [LARGE SCALE GENOMIC DNA]</scope>
    <source>
        <strain evidence="2 3">DX2.1</strain>
    </source>
</reference>
<sequence length="75" mass="8650">MGSGAKLKQKVKDKLFYTHILSFTGGSYITYHNQLLQDIVGWMLVCLKFILLITILLGIQYFITKLAWNKSNKIQ</sequence>
<gene>
    <name evidence="2" type="ORF">QUG02_23305</name>
</gene>